<accession>A0A8E2AUL1</accession>
<feature type="transmembrane region" description="Helical" evidence="1">
    <location>
        <begin position="85"/>
        <end position="109"/>
    </location>
</feature>
<reference evidence="2 3" key="1">
    <citation type="submission" date="2016-07" db="EMBL/GenBank/DDBJ databases">
        <title>Draft genome of the white-rot fungus Obba rivulosa 3A-2.</title>
        <authorList>
            <consortium name="DOE Joint Genome Institute"/>
            <person name="Miettinen O."/>
            <person name="Riley R."/>
            <person name="Acob R."/>
            <person name="Barry K."/>
            <person name="Cullen D."/>
            <person name="De Vries R."/>
            <person name="Hainaut M."/>
            <person name="Hatakka A."/>
            <person name="Henrissat B."/>
            <person name="Hilden K."/>
            <person name="Kuo R."/>
            <person name="Labutti K."/>
            <person name="Lipzen A."/>
            <person name="Makela M.R."/>
            <person name="Sandor L."/>
            <person name="Spatafora J.W."/>
            <person name="Grigoriev I.V."/>
            <person name="Hibbett D.S."/>
        </authorList>
    </citation>
    <scope>NUCLEOTIDE SEQUENCE [LARGE SCALE GENOMIC DNA]</scope>
    <source>
        <strain evidence="2 3">3A-2</strain>
    </source>
</reference>
<name>A0A8E2AUL1_9APHY</name>
<proteinExistence type="predicted"/>
<dbReference type="AlphaFoldDB" id="A0A8E2AUL1"/>
<evidence type="ECO:0000256" key="1">
    <source>
        <dbReference type="SAM" id="Phobius"/>
    </source>
</evidence>
<keyword evidence="1" id="KW-0472">Membrane</keyword>
<feature type="transmembrane region" description="Helical" evidence="1">
    <location>
        <begin position="55"/>
        <end position="73"/>
    </location>
</feature>
<keyword evidence="3" id="KW-1185">Reference proteome</keyword>
<evidence type="ECO:0000313" key="2">
    <source>
        <dbReference type="EMBL" id="OCH89494.1"/>
    </source>
</evidence>
<dbReference type="EMBL" id="KV722425">
    <property type="protein sequence ID" value="OCH89494.1"/>
    <property type="molecule type" value="Genomic_DNA"/>
</dbReference>
<dbReference type="Proteomes" id="UP000250043">
    <property type="component" value="Unassembled WGS sequence"/>
</dbReference>
<dbReference type="OrthoDB" id="2742220at2759"/>
<organism evidence="2 3">
    <name type="scientific">Obba rivulosa</name>
    <dbReference type="NCBI Taxonomy" id="1052685"/>
    <lineage>
        <taxon>Eukaryota</taxon>
        <taxon>Fungi</taxon>
        <taxon>Dikarya</taxon>
        <taxon>Basidiomycota</taxon>
        <taxon>Agaricomycotina</taxon>
        <taxon>Agaricomycetes</taxon>
        <taxon>Polyporales</taxon>
        <taxon>Gelatoporiaceae</taxon>
        <taxon>Obba</taxon>
    </lineage>
</organism>
<keyword evidence="1" id="KW-1133">Transmembrane helix</keyword>
<protein>
    <submittedName>
        <fullName evidence="2">Uncharacterized protein</fullName>
    </submittedName>
</protein>
<gene>
    <name evidence="2" type="ORF">OBBRIDRAFT_660905</name>
</gene>
<evidence type="ECO:0000313" key="3">
    <source>
        <dbReference type="Proteomes" id="UP000250043"/>
    </source>
</evidence>
<feature type="transmembrane region" description="Helical" evidence="1">
    <location>
        <begin position="116"/>
        <end position="135"/>
    </location>
</feature>
<feature type="transmembrane region" description="Helical" evidence="1">
    <location>
        <begin position="163"/>
        <end position="182"/>
    </location>
</feature>
<feature type="transmembrane region" description="Helical" evidence="1">
    <location>
        <begin position="194"/>
        <end position="216"/>
    </location>
</feature>
<keyword evidence="1" id="KW-0812">Transmembrane</keyword>
<sequence length="296" mass="32551">MVHWNDISVIRTDSLVLTKLAHALIGAFLWEWSTTCHFEWQFYTGRRPWRLSTTVYLLCRYLALYAVVCNLIVLSATPSMNCTVLVRMLMCSACMSTNCGTTLIALRALALWRKNIFLIVALVALLLTNLTSQIIDFTLLSSEYESSTSGCIPTENTGLRLQVFVALGTDMSLLILILVGLYCQCQPSSLWKILFSQGLLWIALAAIVYVPLAVFMCLNLNGVMNDIFLNLSYITLDTCAMRMHRGLVEHADSVPSVSISIVSSVQFRPGESVATQSSGIPGGNVALTLGHTPTGL</sequence>